<organism evidence="1 2">
    <name type="scientific">Silicimonas algicola</name>
    <dbReference type="NCBI Taxonomy" id="1826607"/>
    <lineage>
        <taxon>Bacteria</taxon>
        <taxon>Pseudomonadati</taxon>
        <taxon>Pseudomonadota</taxon>
        <taxon>Alphaproteobacteria</taxon>
        <taxon>Rhodobacterales</taxon>
        <taxon>Paracoccaceae</taxon>
    </lineage>
</organism>
<accession>A0A316G6X3</accession>
<reference evidence="1 2" key="1">
    <citation type="submission" date="2018-05" db="EMBL/GenBank/DDBJ databases">
        <title>Genomic Encyclopedia of Type Strains, Phase IV (KMG-IV): sequencing the most valuable type-strain genomes for metagenomic binning, comparative biology and taxonomic classification.</title>
        <authorList>
            <person name="Goeker M."/>
        </authorList>
    </citation>
    <scope>NUCLEOTIDE SEQUENCE [LARGE SCALE GENOMIC DNA]</scope>
    <source>
        <strain evidence="1 2">DSM 103371</strain>
    </source>
</reference>
<sequence length="88" mass="9483">MTNLSDRTFRNPSFIPLGSKDAGSVRDHLYEVEALLRTALCAFQNDTTGAPMSARGIDSTLEVALHLLGDLGPEIEDLQLKASATEAH</sequence>
<keyword evidence="2" id="KW-1185">Reference proteome</keyword>
<evidence type="ECO:0000313" key="1">
    <source>
        <dbReference type="EMBL" id="PWK56558.1"/>
    </source>
</evidence>
<dbReference type="AlphaFoldDB" id="A0A316G6X3"/>
<protein>
    <submittedName>
        <fullName evidence="1">Uncharacterized protein</fullName>
    </submittedName>
</protein>
<comment type="caution">
    <text evidence="1">The sequence shown here is derived from an EMBL/GenBank/DDBJ whole genome shotgun (WGS) entry which is preliminary data.</text>
</comment>
<name>A0A316G6X3_9RHOB</name>
<gene>
    <name evidence="1" type="ORF">C8D95_104231</name>
</gene>
<dbReference type="EMBL" id="QGGV01000004">
    <property type="protein sequence ID" value="PWK56558.1"/>
    <property type="molecule type" value="Genomic_DNA"/>
</dbReference>
<evidence type="ECO:0000313" key="2">
    <source>
        <dbReference type="Proteomes" id="UP000245390"/>
    </source>
</evidence>
<proteinExistence type="predicted"/>
<dbReference type="Proteomes" id="UP000245390">
    <property type="component" value="Unassembled WGS sequence"/>
</dbReference>